<dbReference type="EMBL" id="LDJX01000003">
    <property type="protein sequence ID" value="KPM31897.1"/>
    <property type="molecule type" value="Genomic_DNA"/>
</dbReference>
<gene>
    <name evidence="6" type="ORF">I595_1545</name>
</gene>
<feature type="domain" description="HTH araC/xylS-type" evidence="5">
    <location>
        <begin position="332"/>
        <end position="436"/>
    </location>
</feature>
<dbReference type="GO" id="GO:0003700">
    <property type="term" value="F:DNA-binding transcription factor activity"/>
    <property type="evidence" value="ECO:0007669"/>
    <property type="project" value="InterPro"/>
</dbReference>
<accession>A0A0P7AVH8</accession>
<feature type="transmembrane region" description="Helical" evidence="4">
    <location>
        <begin position="126"/>
        <end position="146"/>
    </location>
</feature>
<reference evidence="6 7" key="1">
    <citation type="submission" date="2015-09" db="EMBL/GenBank/DDBJ databases">
        <title>Genome sequence of the marine flavobacterium Croceitalea dokdonensis DOKDO 023 that contains proton- and sodium-pumping rhodopsins.</title>
        <authorList>
            <person name="Kwon S.-K."/>
            <person name="Lee H.K."/>
            <person name="Kwak M.-J."/>
            <person name="Kim J.F."/>
        </authorList>
    </citation>
    <scope>NUCLEOTIDE SEQUENCE [LARGE SCALE GENOMIC DNA]</scope>
    <source>
        <strain evidence="6 7">DOKDO 023</strain>
    </source>
</reference>
<dbReference type="InterPro" id="IPR009057">
    <property type="entry name" value="Homeodomain-like_sf"/>
</dbReference>
<protein>
    <submittedName>
        <fullName evidence="6">Regulatory helix-turn-helix protein, AraC family protein</fullName>
    </submittedName>
</protein>
<dbReference type="PANTHER" id="PTHR43280">
    <property type="entry name" value="ARAC-FAMILY TRANSCRIPTIONAL REGULATOR"/>
    <property type="match status" value="1"/>
</dbReference>
<dbReference type="Pfam" id="PF12833">
    <property type="entry name" value="HTH_18"/>
    <property type="match status" value="1"/>
</dbReference>
<feature type="transmembrane region" description="Helical" evidence="4">
    <location>
        <begin position="158"/>
        <end position="177"/>
    </location>
</feature>
<evidence type="ECO:0000256" key="4">
    <source>
        <dbReference type="SAM" id="Phobius"/>
    </source>
</evidence>
<evidence type="ECO:0000313" key="6">
    <source>
        <dbReference type="EMBL" id="KPM31897.1"/>
    </source>
</evidence>
<feature type="transmembrane region" description="Helical" evidence="4">
    <location>
        <begin position="92"/>
        <end position="114"/>
    </location>
</feature>
<feature type="transmembrane region" description="Helical" evidence="4">
    <location>
        <begin position="58"/>
        <end position="80"/>
    </location>
</feature>
<evidence type="ECO:0000256" key="3">
    <source>
        <dbReference type="ARBA" id="ARBA00023163"/>
    </source>
</evidence>
<feature type="transmembrane region" description="Helical" evidence="4">
    <location>
        <begin position="279"/>
        <end position="298"/>
    </location>
</feature>
<evidence type="ECO:0000313" key="7">
    <source>
        <dbReference type="Proteomes" id="UP000050280"/>
    </source>
</evidence>
<dbReference type="Gene3D" id="1.10.10.60">
    <property type="entry name" value="Homeodomain-like"/>
    <property type="match status" value="2"/>
</dbReference>
<keyword evidence="3" id="KW-0804">Transcription</keyword>
<feature type="transmembrane region" description="Helical" evidence="4">
    <location>
        <begin position="204"/>
        <end position="224"/>
    </location>
</feature>
<proteinExistence type="predicted"/>
<dbReference type="STRING" id="1300341.I595_1545"/>
<keyword evidence="4" id="KW-0812">Transmembrane</keyword>
<name>A0A0P7AVH8_9FLAO</name>
<comment type="caution">
    <text evidence="6">The sequence shown here is derived from an EMBL/GenBank/DDBJ whole genome shotgun (WGS) entry which is preliminary data.</text>
</comment>
<feature type="transmembrane region" description="Helical" evidence="4">
    <location>
        <begin position="245"/>
        <end position="267"/>
    </location>
</feature>
<keyword evidence="1" id="KW-0805">Transcription regulation</keyword>
<evidence type="ECO:0000256" key="2">
    <source>
        <dbReference type="ARBA" id="ARBA00023125"/>
    </source>
</evidence>
<dbReference type="PROSITE" id="PS01124">
    <property type="entry name" value="HTH_ARAC_FAMILY_2"/>
    <property type="match status" value="1"/>
</dbReference>
<dbReference type="AlphaFoldDB" id="A0A0P7AVH8"/>
<organism evidence="6 7">
    <name type="scientific">Croceitalea dokdonensis DOKDO 023</name>
    <dbReference type="NCBI Taxonomy" id="1300341"/>
    <lineage>
        <taxon>Bacteria</taxon>
        <taxon>Pseudomonadati</taxon>
        <taxon>Bacteroidota</taxon>
        <taxon>Flavobacteriia</taxon>
        <taxon>Flavobacteriales</taxon>
        <taxon>Flavobacteriaceae</taxon>
        <taxon>Croceitalea</taxon>
    </lineage>
</organism>
<dbReference type="SMART" id="SM00342">
    <property type="entry name" value="HTH_ARAC"/>
    <property type="match status" value="1"/>
</dbReference>
<keyword evidence="4" id="KW-0472">Membrane</keyword>
<dbReference type="PANTHER" id="PTHR43280:SF2">
    <property type="entry name" value="HTH-TYPE TRANSCRIPTIONAL REGULATOR EXSA"/>
    <property type="match status" value="1"/>
</dbReference>
<dbReference type="InterPro" id="IPR018060">
    <property type="entry name" value="HTH_AraC"/>
</dbReference>
<dbReference type="GO" id="GO:0043565">
    <property type="term" value="F:sequence-specific DNA binding"/>
    <property type="evidence" value="ECO:0007669"/>
    <property type="project" value="InterPro"/>
</dbReference>
<keyword evidence="4" id="KW-1133">Transmembrane helix</keyword>
<evidence type="ECO:0000259" key="5">
    <source>
        <dbReference type="PROSITE" id="PS01124"/>
    </source>
</evidence>
<dbReference type="SUPFAM" id="SSF46689">
    <property type="entry name" value="Homeodomain-like"/>
    <property type="match status" value="1"/>
</dbReference>
<sequence>MGTWGMAVATFFSPVARNWCYGQARSQYPISWLQLKGYIWRCNVLPMRPFFLQAFPDFNLFSTPLLILVLQGLVLAALLYLRFVKERNVPDLLLACIILIMCYHRTTYTIGFMGWYDTFRNTKVNYFLVSMEMLTAPLLYFYVKSVVTPGFQLLKKHFWHAVPWLVFFLVKTVIYLYDAQQPGFADVQNGYLVEQLQWPYLNPFFSIFSAMQMLLYLAFSFQLYATYKKGVPQFFSNMAYKELIWIRNFLCIYSFIFLYGLVQVFINELVIEMSWKQKWWIQFFSALAILYFGVKGYFTNFSFLTDFQAPDLPRGGKTKNGAAADYIVKRKQDIHKLMEEEKVYLNPELNLKQLAEQTGLQRAEVSEAINQGFGKNFNDLVNQYRIAEFKQRVSAGDNQKFSLVGLAFECGFNSKATFNRVFKKLVQSTPTQYVESLKN</sequence>
<keyword evidence="2" id="KW-0238">DNA-binding</keyword>
<keyword evidence="7" id="KW-1185">Reference proteome</keyword>
<dbReference type="Proteomes" id="UP000050280">
    <property type="component" value="Unassembled WGS sequence"/>
</dbReference>
<dbReference type="PATRIC" id="fig|1300341.3.peg.1736"/>
<evidence type="ECO:0000256" key="1">
    <source>
        <dbReference type="ARBA" id="ARBA00023015"/>
    </source>
</evidence>